<evidence type="ECO:0000256" key="1">
    <source>
        <dbReference type="PROSITE-ProRule" id="PRU00122"/>
    </source>
</evidence>
<dbReference type="Proteomes" id="UP001153148">
    <property type="component" value="Unassembled WGS sequence"/>
</dbReference>
<dbReference type="InterPro" id="IPR013320">
    <property type="entry name" value="ConA-like_dom_sf"/>
</dbReference>
<comment type="caution">
    <text evidence="3">The sequence shown here is derived from an EMBL/GenBank/DDBJ whole genome shotgun (WGS) entry which is preliminary data.</text>
</comment>
<feature type="domain" description="Laminin G" evidence="2">
    <location>
        <begin position="1"/>
        <end position="86"/>
    </location>
</feature>
<protein>
    <recommendedName>
        <fullName evidence="2">Laminin G domain-containing protein</fullName>
    </recommendedName>
</protein>
<keyword evidence="4" id="KW-1185">Reference proteome</keyword>
<name>A0ABN7PS93_TIMPD</name>
<evidence type="ECO:0000313" key="3">
    <source>
        <dbReference type="EMBL" id="CAG2068820.1"/>
    </source>
</evidence>
<evidence type="ECO:0000259" key="2">
    <source>
        <dbReference type="PROSITE" id="PS50025"/>
    </source>
</evidence>
<reference evidence="3" key="1">
    <citation type="submission" date="2021-03" db="EMBL/GenBank/DDBJ databases">
        <authorList>
            <person name="Tran Van P."/>
        </authorList>
    </citation>
    <scope>NUCLEOTIDE SEQUENCE</scope>
</reference>
<feature type="non-terminal residue" evidence="3">
    <location>
        <position position="1"/>
    </location>
</feature>
<gene>
    <name evidence="3" type="ORF">TPAB3V08_LOCUS15763</name>
</gene>
<evidence type="ECO:0000313" key="4">
    <source>
        <dbReference type="Proteomes" id="UP001153148"/>
    </source>
</evidence>
<dbReference type="SUPFAM" id="SSF49899">
    <property type="entry name" value="Concanavalin A-like lectins/glucanases"/>
    <property type="match status" value="1"/>
</dbReference>
<sequence>ATHDASALHLDIDDFETFQTDTNPPMLQILYGKLYFGGVPSSYEIMGGATATSAPFIGCLGDATVNGMFINFANATDRVGTILGKCSSSELPRPE</sequence>
<feature type="disulfide bond" evidence="1">
    <location>
        <begin position="59"/>
        <end position="86"/>
    </location>
</feature>
<dbReference type="Gene3D" id="2.60.120.200">
    <property type="match status" value="1"/>
</dbReference>
<organism evidence="3 4">
    <name type="scientific">Timema podura</name>
    <name type="common">Walking stick</name>
    <dbReference type="NCBI Taxonomy" id="61482"/>
    <lineage>
        <taxon>Eukaryota</taxon>
        <taxon>Metazoa</taxon>
        <taxon>Ecdysozoa</taxon>
        <taxon>Arthropoda</taxon>
        <taxon>Hexapoda</taxon>
        <taxon>Insecta</taxon>
        <taxon>Pterygota</taxon>
        <taxon>Neoptera</taxon>
        <taxon>Polyneoptera</taxon>
        <taxon>Phasmatodea</taxon>
        <taxon>Timematodea</taxon>
        <taxon>Timematoidea</taxon>
        <taxon>Timematidae</taxon>
        <taxon>Timema</taxon>
    </lineage>
</organism>
<dbReference type="EMBL" id="CAJPIN010103780">
    <property type="protein sequence ID" value="CAG2068820.1"/>
    <property type="molecule type" value="Genomic_DNA"/>
</dbReference>
<dbReference type="Pfam" id="PF02210">
    <property type="entry name" value="Laminin_G_2"/>
    <property type="match status" value="1"/>
</dbReference>
<accession>A0ABN7PS93</accession>
<keyword evidence="1" id="KW-1015">Disulfide bond</keyword>
<feature type="non-terminal residue" evidence="3">
    <location>
        <position position="95"/>
    </location>
</feature>
<dbReference type="InterPro" id="IPR001791">
    <property type="entry name" value="Laminin_G"/>
</dbReference>
<dbReference type="PROSITE" id="PS50025">
    <property type="entry name" value="LAM_G_DOMAIN"/>
    <property type="match status" value="1"/>
</dbReference>
<proteinExistence type="predicted"/>